<name>A0ABU8W7D6_9BURK</name>
<accession>A0ABU8W7D6</accession>
<keyword evidence="1" id="KW-0472">Membrane</keyword>
<proteinExistence type="predicted"/>
<organism evidence="2 3">
    <name type="scientific">Variovorax humicola</name>
    <dbReference type="NCBI Taxonomy" id="1769758"/>
    <lineage>
        <taxon>Bacteria</taxon>
        <taxon>Pseudomonadati</taxon>
        <taxon>Pseudomonadota</taxon>
        <taxon>Betaproteobacteria</taxon>
        <taxon>Burkholderiales</taxon>
        <taxon>Comamonadaceae</taxon>
        <taxon>Variovorax</taxon>
    </lineage>
</organism>
<reference evidence="2 3" key="1">
    <citation type="submission" date="2024-03" db="EMBL/GenBank/DDBJ databases">
        <title>Novel species of the genus Variovorax.</title>
        <authorList>
            <person name="Liu Q."/>
            <person name="Xin Y.-H."/>
        </authorList>
    </citation>
    <scope>NUCLEOTIDE SEQUENCE [LARGE SCALE GENOMIC DNA]</scope>
    <source>
        <strain evidence="2 3">KACC 18501</strain>
    </source>
</reference>
<feature type="transmembrane region" description="Helical" evidence="1">
    <location>
        <begin position="46"/>
        <end position="63"/>
    </location>
</feature>
<evidence type="ECO:0000313" key="3">
    <source>
        <dbReference type="Proteomes" id="UP001363010"/>
    </source>
</evidence>
<dbReference type="EMBL" id="JBBKZV010000026">
    <property type="protein sequence ID" value="MEJ8825823.1"/>
    <property type="molecule type" value="Genomic_DNA"/>
</dbReference>
<dbReference type="Proteomes" id="UP001363010">
    <property type="component" value="Unassembled WGS sequence"/>
</dbReference>
<protein>
    <recommendedName>
        <fullName evidence="4">DUF202 domain-containing protein</fullName>
    </recommendedName>
</protein>
<evidence type="ECO:0000256" key="1">
    <source>
        <dbReference type="SAM" id="Phobius"/>
    </source>
</evidence>
<keyword evidence="3" id="KW-1185">Reference proteome</keyword>
<evidence type="ECO:0008006" key="4">
    <source>
        <dbReference type="Google" id="ProtNLM"/>
    </source>
</evidence>
<keyword evidence="1" id="KW-1133">Transmembrane helix</keyword>
<dbReference type="RefSeq" id="WP_340366852.1">
    <property type="nucleotide sequence ID" value="NZ_JBBKZV010000026.1"/>
</dbReference>
<feature type="transmembrane region" description="Helical" evidence="1">
    <location>
        <begin position="117"/>
        <end position="134"/>
    </location>
</feature>
<gene>
    <name evidence="2" type="ORF">WKW80_27960</name>
</gene>
<sequence>MKTELDPNEPSPSAGSAALARLAESWRAMATALFEKDGLTTFFQHARNVLTGAAVVGAGLYAINHVGATHLHGMWAIHVAGYAIAALGGLLLALNLFDGLRRLAKLEHPRFLKIGAILLYVALSVRLTQVIIYFRSPI</sequence>
<feature type="transmembrane region" description="Helical" evidence="1">
    <location>
        <begin position="75"/>
        <end position="97"/>
    </location>
</feature>
<evidence type="ECO:0000313" key="2">
    <source>
        <dbReference type="EMBL" id="MEJ8825823.1"/>
    </source>
</evidence>
<comment type="caution">
    <text evidence="2">The sequence shown here is derived from an EMBL/GenBank/DDBJ whole genome shotgun (WGS) entry which is preliminary data.</text>
</comment>
<keyword evidence="1" id="KW-0812">Transmembrane</keyword>